<dbReference type="OrthoDB" id="2272416at2759"/>
<gene>
    <name evidence="2" type="ORF">H5410_025899</name>
</gene>
<dbReference type="Proteomes" id="UP000824120">
    <property type="component" value="Chromosome 5"/>
</dbReference>
<protein>
    <recommendedName>
        <fullName evidence="4">Gag-pol polyprotein</fullName>
    </recommendedName>
</protein>
<keyword evidence="3" id="KW-1185">Reference proteome</keyword>
<comment type="caution">
    <text evidence="2">The sequence shown here is derived from an EMBL/GenBank/DDBJ whole genome shotgun (WGS) entry which is preliminary data.</text>
</comment>
<feature type="region of interest" description="Disordered" evidence="1">
    <location>
        <begin position="103"/>
        <end position="151"/>
    </location>
</feature>
<evidence type="ECO:0008006" key="4">
    <source>
        <dbReference type="Google" id="ProtNLM"/>
    </source>
</evidence>
<evidence type="ECO:0000313" key="2">
    <source>
        <dbReference type="EMBL" id="KAG5604407.1"/>
    </source>
</evidence>
<name>A0A9J5YXC4_SOLCO</name>
<dbReference type="AlphaFoldDB" id="A0A9J5YXC4"/>
<dbReference type="EMBL" id="JACXVP010000005">
    <property type="protein sequence ID" value="KAG5604407.1"/>
    <property type="molecule type" value="Genomic_DNA"/>
</dbReference>
<evidence type="ECO:0000313" key="3">
    <source>
        <dbReference type="Proteomes" id="UP000824120"/>
    </source>
</evidence>
<reference evidence="2 3" key="1">
    <citation type="submission" date="2020-09" db="EMBL/GenBank/DDBJ databases">
        <title>De no assembly of potato wild relative species, Solanum commersonii.</title>
        <authorList>
            <person name="Cho K."/>
        </authorList>
    </citation>
    <scope>NUCLEOTIDE SEQUENCE [LARGE SCALE GENOMIC DNA]</scope>
    <source>
        <strain evidence="2">LZ3.2</strain>
        <tissue evidence="2">Leaf</tissue>
    </source>
</reference>
<organism evidence="2 3">
    <name type="scientific">Solanum commersonii</name>
    <name type="common">Commerson's wild potato</name>
    <name type="synonym">Commerson's nightshade</name>
    <dbReference type="NCBI Taxonomy" id="4109"/>
    <lineage>
        <taxon>Eukaryota</taxon>
        <taxon>Viridiplantae</taxon>
        <taxon>Streptophyta</taxon>
        <taxon>Embryophyta</taxon>
        <taxon>Tracheophyta</taxon>
        <taxon>Spermatophyta</taxon>
        <taxon>Magnoliopsida</taxon>
        <taxon>eudicotyledons</taxon>
        <taxon>Gunneridae</taxon>
        <taxon>Pentapetalae</taxon>
        <taxon>asterids</taxon>
        <taxon>lamiids</taxon>
        <taxon>Solanales</taxon>
        <taxon>Solanaceae</taxon>
        <taxon>Solanoideae</taxon>
        <taxon>Solaneae</taxon>
        <taxon>Solanum</taxon>
    </lineage>
</organism>
<accession>A0A9J5YXC4</accession>
<evidence type="ECO:0000256" key="1">
    <source>
        <dbReference type="SAM" id="MobiDB-lite"/>
    </source>
</evidence>
<proteinExistence type="predicted"/>
<feature type="compositionally biased region" description="Polar residues" evidence="1">
    <location>
        <begin position="115"/>
        <end position="131"/>
    </location>
</feature>
<sequence>MNPPSFTGLSVTEDPKIFVEELQKIFEIMYVADTERVELVAYQMKEAFLGHFFFRELREAKSEVHPTSRYAPKMVADMKSMISLFVDWVVSLVKQVKQGNYADRGYGHSKANDPWNESGQQKGNANLSSFQHKQKGLARSSASAPAPKNKCEYNSQNFRAIPHSQGSMAQGVQRLLHMLSV</sequence>